<dbReference type="PANTHER" id="PTHR13932:SF6">
    <property type="entry name" value="OXYGEN-INDEPENDENT COPROPORPHYRINOGEN III OXIDASE"/>
    <property type="match status" value="1"/>
</dbReference>
<dbReference type="Gene3D" id="3.30.750.200">
    <property type="match status" value="1"/>
</dbReference>
<feature type="binding site" evidence="15">
    <location>
        <position position="196"/>
    </location>
    <ligand>
        <name>S-adenosyl-L-methionine</name>
        <dbReference type="ChEBI" id="CHEBI:59789"/>
        <label>2</label>
    </ligand>
</feature>
<dbReference type="GO" id="GO:0046872">
    <property type="term" value="F:metal ion binding"/>
    <property type="evidence" value="ECO:0007669"/>
    <property type="project" value="UniProtKB-KW"/>
</dbReference>
<dbReference type="Pfam" id="PF06969">
    <property type="entry name" value="HemN_C"/>
    <property type="match status" value="1"/>
</dbReference>
<evidence type="ECO:0000259" key="17">
    <source>
        <dbReference type="PROSITE" id="PS51918"/>
    </source>
</evidence>
<evidence type="ECO:0000256" key="12">
    <source>
        <dbReference type="ARBA" id="ARBA00023244"/>
    </source>
</evidence>
<dbReference type="Gene3D" id="1.10.10.920">
    <property type="match status" value="1"/>
</dbReference>
<feature type="binding site" evidence="15">
    <location>
        <position position="255"/>
    </location>
    <ligand>
        <name>S-adenosyl-L-methionine</name>
        <dbReference type="ChEBI" id="CHEBI:59789"/>
        <label>2</label>
    </ligand>
</feature>
<feature type="binding site" evidence="15">
    <location>
        <position position="65"/>
    </location>
    <ligand>
        <name>S-adenosyl-L-methionine</name>
        <dbReference type="ChEBI" id="CHEBI:59789"/>
        <label>1</label>
    </ligand>
</feature>
<dbReference type="EC" id="1.3.98.3" evidence="14"/>
<dbReference type="SFLD" id="SFLDG01065">
    <property type="entry name" value="anaerobic_coproporphyrinogen-I"/>
    <property type="match status" value="1"/>
</dbReference>
<dbReference type="SUPFAM" id="SSF102114">
    <property type="entry name" value="Radical SAM enzymes"/>
    <property type="match status" value="1"/>
</dbReference>
<dbReference type="OrthoDB" id="9808022at2"/>
<feature type="binding site" evidence="15">
    <location>
        <begin position="123"/>
        <end position="124"/>
    </location>
    <ligand>
        <name>S-adenosyl-L-methionine</name>
        <dbReference type="ChEBI" id="CHEBI:59789"/>
        <label>2</label>
    </ligand>
</feature>
<proteinExistence type="inferred from homology"/>
<dbReference type="Pfam" id="PF04055">
    <property type="entry name" value="Radical_SAM"/>
    <property type="match status" value="1"/>
</dbReference>
<evidence type="ECO:0000256" key="11">
    <source>
        <dbReference type="ARBA" id="ARBA00023014"/>
    </source>
</evidence>
<keyword evidence="19" id="KW-1185">Reference proteome</keyword>
<dbReference type="PIRSF" id="PIRSF000167">
    <property type="entry name" value="HemN"/>
    <property type="match status" value="1"/>
</dbReference>
<dbReference type="SMART" id="SM00729">
    <property type="entry name" value="Elp3"/>
    <property type="match status" value="1"/>
</dbReference>
<dbReference type="InterPro" id="IPR004558">
    <property type="entry name" value="Coprogen_oxidase_HemN"/>
</dbReference>
<evidence type="ECO:0000256" key="16">
    <source>
        <dbReference type="PIRSR" id="PIRSR000167-2"/>
    </source>
</evidence>
<evidence type="ECO:0000256" key="14">
    <source>
        <dbReference type="PIRNR" id="PIRNR000167"/>
    </source>
</evidence>
<comment type="catalytic activity">
    <reaction evidence="13 14">
        <text>coproporphyrinogen III + 2 S-adenosyl-L-methionine = protoporphyrinogen IX + 2 5'-deoxyadenosine + 2 L-methionine + 2 CO2</text>
        <dbReference type="Rhea" id="RHEA:15425"/>
        <dbReference type="ChEBI" id="CHEBI:16526"/>
        <dbReference type="ChEBI" id="CHEBI:17319"/>
        <dbReference type="ChEBI" id="CHEBI:57307"/>
        <dbReference type="ChEBI" id="CHEBI:57309"/>
        <dbReference type="ChEBI" id="CHEBI:57844"/>
        <dbReference type="ChEBI" id="CHEBI:59789"/>
        <dbReference type="EC" id="1.3.98.3"/>
    </reaction>
</comment>
<evidence type="ECO:0000313" key="18">
    <source>
        <dbReference type="EMBL" id="SOD55103.1"/>
    </source>
</evidence>
<evidence type="ECO:0000256" key="1">
    <source>
        <dbReference type="ARBA" id="ARBA00004496"/>
    </source>
</evidence>
<feature type="binding site" evidence="15">
    <location>
        <position position="157"/>
    </location>
    <ligand>
        <name>S-adenosyl-L-methionine</name>
        <dbReference type="ChEBI" id="CHEBI:59789"/>
        <label>1</label>
    </ligand>
</feature>
<feature type="binding site" evidence="16">
    <location>
        <position position="71"/>
    </location>
    <ligand>
        <name>[4Fe-4S] cluster</name>
        <dbReference type="ChEBI" id="CHEBI:49883"/>
        <note>4Fe-4S-S-AdoMet</note>
    </ligand>
</feature>
<dbReference type="GO" id="GO:0051539">
    <property type="term" value="F:4 iron, 4 sulfur cluster binding"/>
    <property type="evidence" value="ECO:0007669"/>
    <property type="project" value="UniProtKB-KW"/>
</dbReference>
<feature type="binding site" evidence="15">
    <location>
        <position position="221"/>
    </location>
    <ligand>
        <name>S-adenosyl-L-methionine</name>
        <dbReference type="ChEBI" id="CHEBI:59789"/>
        <label>2</label>
    </ligand>
</feature>
<dbReference type="InterPro" id="IPR034505">
    <property type="entry name" value="Coproporphyrinogen-III_oxidase"/>
</dbReference>
<name>A0A286D8Z7_9GAMM</name>
<evidence type="ECO:0000256" key="3">
    <source>
        <dbReference type="ARBA" id="ARBA00005493"/>
    </source>
</evidence>
<dbReference type="NCBIfam" id="TIGR00538">
    <property type="entry name" value="hemN"/>
    <property type="match status" value="1"/>
</dbReference>
<organism evidence="18 19">
    <name type="scientific">Pseudoxanthomonas wuyuanensis</name>
    <dbReference type="NCBI Taxonomy" id="1073196"/>
    <lineage>
        <taxon>Bacteria</taxon>
        <taxon>Pseudomonadati</taxon>
        <taxon>Pseudomonadota</taxon>
        <taxon>Gammaproteobacteria</taxon>
        <taxon>Lysobacterales</taxon>
        <taxon>Lysobacteraceae</taxon>
        <taxon>Pseudoxanthomonas</taxon>
    </lineage>
</organism>
<evidence type="ECO:0000256" key="7">
    <source>
        <dbReference type="ARBA" id="ARBA00022691"/>
    </source>
</evidence>
<dbReference type="GO" id="GO:0004109">
    <property type="term" value="F:coproporphyrinogen oxidase activity"/>
    <property type="evidence" value="ECO:0007669"/>
    <property type="project" value="InterPro"/>
</dbReference>
<evidence type="ECO:0000313" key="19">
    <source>
        <dbReference type="Proteomes" id="UP000219374"/>
    </source>
</evidence>
<comment type="pathway">
    <text evidence="2 14">Porphyrin-containing compound metabolism; protoporphyrin-IX biosynthesis; protoporphyrinogen-IX from coproporphyrinogen-III (AdoMet route): step 1/1.</text>
</comment>
<evidence type="ECO:0000256" key="5">
    <source>
        <dbReference type="ARBA" id="ARBA00022485"/>
    </source>
</evidence>
<sequence length="469" mass="52461">MTLPLPKPHDWPFDAELLRRYDGPGPRYTSYPTAPHFSADFSAQDFVRAAVNSNVGAFSRLLSLYLHVPFCRSPCFYCGCNRSITRDQAQGDEYVALLKREIALVAPLFDGSREVIQLHLGGGTPNFLRPAQLADLVAELGRLFAFSDDPGRDFSIELDPRFVDANDIAVLARAGFNRASLGVQDFDPQVQLAVNRIQSLEQTREIVDACRDQKMRSVNIDLIYGLPLQTQRGFARTLEQVIALRPDRLAVYGYAHLPRLFRAQRQIEEQDLPSAEEKLALLGLAVEALSAAGYRYIGMDHFALPGDDLAVAQRRGDLHRNFMGYTTHAQTDLLGLGVSAISHVGDSFCQNQRELPAWQAALEEGRLPIMRGLLLDNDDVLRADVIQRLMCLGEVEFEPVERSHGIVFGDYFHDAIDALAPLVQDGLVQVLQDRIQVTARGRGLLRVIAMRFDRYLDLPGQPVRHSRTI</sequence>
<feature type="binding site" evidence="15">
    <location>
        <position position="184"/>
    </location>
    <ligand>
        <name>S-adenosyl-L-methionine</name>
        <dbReference type="ChEBI" id="CHEBI:59789"/>
        <label>2</label>
    </ligand>
</feature>
<dbReference type="SFLD" id="SFLDS00029">
    <property type="entry name" value="Radical_SAM"/>
    <property type="match status" value="1"/>
</dbReference>
<comment type="subunit">
    <text evidence="4">Monomer.</text>
</comment>
<dbReference type="InterPro" id="IPR006638">
    <property type="entry name" value="Elp3/MiaA/NifB-like_rSAM"/>
</dbReference>
<dbReference type="PANTHER" id="PTHR13932">
    <property type="entry name" value="COPROPORPHYRINIGEN III OXIDASE"/>
    <property type="match status" value="1"/>
</dbReference>
<dbReference type="InterPro" id="IPR058240">
    <property type="entry name" value="rSAM_sf"/>
</dbReference>
<dbReference type="InterPro" id="IPR010723">
    <property type="entry name" value="HemN_C"/>
</dbReference>
<comment type="cofactor">
    <cofactor evidence="14 16">
        <name>[4Fe-4S] cluster</name>
        <dbReference type="ChEBI" id="CHEBI:49883"/>
    </cofactor>
    <text evidence="14 16">Binds 1 [4Fe-4S] cluster. The cluster is coordinated with 3 cysteines and an exchangeable S-adenosyl-L-methionine.</text>
</comment>
<feature type="binding site" evidence="15">
    <location>
        <position position="122"/>
    </location>
    <ligand>
        <name>S-adenosyl-L-methionine</name>
        <dbReference type="ChEBI" id="CHEBI:59789"/>
        <label>1</label>
    </ligand>
</feature>
<keyword evidence="12 14" id="KW-0627">Porphyrin biosynthesis</keyword>
<dbReference type="InterPro" id="IPR007197">
    <property type="entry name" value="rSAM"/>
</dbReference>
<evidence type="ECO:0000256" key="13">
    <source>
        <dbReference type="ARBA" id="ARBA00048321"/>
    </source>
</evidence>
<comment type="subcellular location">
    <subcellularLocation>
        <location evidence="1 14">Cytoplasm</location>
    </subcellularLocation>
</comment>
<dbReference type="GO" id="GO:0006782">
    <property type="term" value="P:protoporphyrinogen IX biosynthetic process"/>
    <property type="evidence" value="ECO:0007669"/>
    <property type="project" value="UniProtKB-UniPathway"/>
</dbReference>
<feature type="binding site" evidence="16">
    <location>
        <position position="78"/>
    </location>
    <ligand>
        <name>[4Fe-4S] cluster</name>
        <dbReference type="ChEBI" id="CHEBI:49883"/>
        <note>4Fe-4S-S-AdoMet</note>
    </ligand>
</feature>
<protein>
    <recommendedName>
        <fullName evidence="14">Coproporphyrinogen-III oxidase</fullName>
        <ecNumber evidence="14">1.3.98.3</ecNumber>
    </recommendedName>
</protein>
<evidence type="ECO:0000256" key="8">
    <source>
        <dbReference type="ARBA" id="ARBA00022723"/>
    </source>
</evidence>
<dbReference type="GO" id="GO:0051989">
    <property type="term" value="F:coproporphyrinogen dehydrogenase activity"/>
    <property type="evidence" value="ECO:0007669"/>
    <property type="project" value="UniProtKB-EC"/>
</dbReference>
<keyword evidence="9 14" id="KW-0560">Oxidoreductase</keyword>
<dbReference type="AlphaFoldDB" id="A0A286D8Z7"/>
<dbReference type="PROSITE" id="PS51918">
    <property type="entry name" value="RADICAL_SAM"/>
    <property type="match status" value="1"/>
</dbReference>
<evidence type="ECO:0000256" key="2">
    <source>
        <dbReference type="ARBA" id="ARBA00004785"/>
    </source>
</evidence>
<keyword evidence="5 14" id="KW-0004">4Fe-4S</keyword>
<reference evidence="18 19" key="1">
    <citation type="submission" date="2017-09" db="EMBL/GenBank/DDBJ databases">
        <authorList>
            <person name="Ehlers B."/>
            <person name="Leendertz F.H."/>
        </authorList>
    </citation>
    <scope>NUCLEOTIDE SEQUENCE [LARGE SCALE GENOMIC DNA]</scope>
    <source>
        <strain evidence="18 19">CGMCC 1.10978</strain>
    </source>
</reference>
<evidence type="ECO:0000256" key="9">
    <source>
        <dbReference type="ARBA" id="ARBA00023002"/>
    </source>
</evidence>
<feature type="binding site" evidence="15">
    <location>
        <begin position="77"/>
        <end position="79"/>
    </location>
    <ligand>
        <name>S-adenosyl-L-methionine</name>
        <dbReference type="ChEBI" id="CHEBI:59789"/>
        <label>2</label>
    </ligand>
</feature>
<evidence type="ECO:0000256" key="4">
    <source>
        <dbReference type="ARBA" id="ARBA00011245"/>
    </source>
</evidence>
<gene>
    <name evidence="18" type="ORF">SAMN06296416_10667</name>
</gene>
<evidence type="ECO:0000256" key="6">
    <source>
        <dbReference type="ARBA" id="ARBA00022490"/>
    </source>
</evidence>
<dbReference type="CDD" id="cd01335">
    <property type="entry name" value="Radical_SAM"/>
    <property type="match status" value="1"/>
</dbReference>
<keyword evidence="11 14" id="KW-0411">Iron-sulfur</keyword>
<dbReference type="RefSeq" id="WP_097122578.1">
    <property type="nucleotide sequence ID" value="NZ_OCND01000006.1"/>
</dbReference>
<comment type="similarity">
    <text evidence="3 14">Belongs to the anaerobic coproporphyrinogen-III oxidase family.</text>
</comment>
<keyword evidence="7 14" id="KW-0949">S-adenosyl-L-methionine</keyword>
<dbReference type="EMBL" id="OCND01000006">
    <property type="protein sequence ID" value="SOD55103.1"/>
    <property type="molecule type" value="Genomic_DNA"/>
</dbReference>
<feature type="binding site" evidence="16">
    <location>
        <position position="75"/>
    </location>
    <ligand>
        <name>[4Fe-4S] cluster</name>
        <dbReference type="ChEBI" id="CHEBI:49883"/>
        <note>4Fe-4S-S-AdoMet</note>
    </ligand>
</feature>
<dbReference type="UniPathway" id="UPA00251">
    <property type="reaction ID" value="UER00323"/>
</dbReference>
<evidence type="ECO:0000256" key="15">
    <source>
        <dbReference type="PIRSR" id="PIRSR000167-1"/>
    </source>
</evidence>
<keyword evidence="6 14" id="KW-0963">Cytoplasm</keyword>
<dbReference type="Proteomes" id="UP000219374">
    <property type="component" value="Unassembled WGS sequence"/>
</dbReference>
<feature type="domain" description="Radical SAM core" evidence="17">
    <location>
        <begin position="56"/>
        <end position="295"/>
    </location>
</feature>
<keyword evidence="10 14" id="KW-0408">Iron</keyword>
<evidence type="ECO:0000256" key="10">
    <source>
        <dbReference type="ARBA" id="ARBA00023004"/>
    </source>
</evidence>
<dbReference type="GO" id="GO:0005737">
    <property type="term" value="C:cytoplasm"/>
    <property type="evidence" value="ECO:0007669"/>
    <property type="project" value="UniProtKB-SubCell"/>
</dbReference>
<feature type="binding site" evidence="15">
    <location>
        <position position="341"/>
    </location>
    <ligand>
        <name>S-adenosyl-L-methionine</name>
        <dbReference type="ChEBI" id="CHEBI:59789"/>
        <label>1</label>
    </ligand>
</feature>
<accession>A0A286D8Z7</accession>
<keyword evidence="8 14" id="KW-0479">Metal-binding</keyword>